<dbReference type="InterPro" id="IPR050086">
    <property type="entry name" value="MetN_ABC_transporter-like"/>
</dbReference>
<dbReference type="RefSeq" id="WP_277859691.1">
    <property type="nucleotide sequence ID" value="NZ_JARRAG010000001.1"/>
</dbReference>
<keyword evidence="4" id="KW-1003">Cell membrane</keyword>
<keyword evidence="6 10" id="KW-0067">ATP-binding</keyword>
<reference evidence="10 11" key="1">
    <citation type="submission" date="2023-03" db="EMBL/GenBank/DDBJ databases">
        <title>Paludisphaera mucosa sp. nov. a novel planctomycete from northern fen.</title>
        <authorList>
            <person name="Ivanova A."/>
        </authorList>
    </citation>
    <scope>NUCLEOTIDE SEQUENCE [LARGE SCALE GENOMIC DNA]</scope>
    <source>
        <strain evidence="10 11">Pla2</strain>
    </source>
</reference>
<keyword evidence="7" id="KW-0029">Amino-acid transport</keyword>
<evidence type="ECO:0000259" key="9">
    <source>
        <dbReference type="PROSITE" id="PS50893"/>
    </source>
</evidence>
<name>A0ABT6F6Y2_9BACT</name>
<dbReference type="PROSITE" id="PS50893">
    <property type="entry name" value="ABC_TRANSPORTER_2"/>
    <property type="match status" value="1"/>
</dbReference>
<proteinExistence type="inferred from homology"/>
<dbReference type="PROSITE" id="PS00211">
    <property type="entry name" value="ABC_TRANSPORTER_1"/>
    <property type="match status" value="1"/>
</dbReference>
<dbReference type="InterPro" id="IPR017871">
    <property type="entry name" value="ABC_transporter-like_CS"/>
</dbReference>
<dbReference type="InterPro" id="IPR030679">
    <property type="entry name" value="ABC_ATPase_HisP-typ"/>
</dbReference>
<comment type="subcellular location">
    <subcellularLocation>
        <location evidence="1">Cell membrane</location>
        <topology evidence="1">Peripheral membrane protein</topology>
    </subcellularLocation>
</comment>
<evidence type="ECO:0000256" key="7">
    <source>
        <dbReference type="ARBA" id="ARBA00022970"/>
    </source>
</evidence>
<dbReference type="PANTHER" id="PTHR43166:SF9">
    <property type="entry name" value="GLUTAMATE_ASPARTATE IMPORT ATP-BINDING PROTEIN GLTL"/>
    <property type="match status" value="1"/>
</dbReference>
<protein>
    <submittedName>
        <fullName evidence="10">Amino acid ABC transporter ATP-binding protein</fullName>
    </submittedName>
</protein>
<evidence type="ECO:0000256" key="1">
    <source>
        <dbReference type="ARBA" id="ARBA00004202"/>
    </source>
</evidence>
<dbReference type="PIRSF" id="PIRSF039085">
    <property type="entry name" value="ABC_ATPase_HisP"/>
    <property type="match status" value="1"/>
</dbReference>
<keyword evidence="8" id="KW-0472">Membrane</keyword>
<dbReference type="Gene3D" id="3.40.50.300">
    <property type="entry name" value="P-loop containing nucleotide triphosphate hydrolases"/>
    <property type="match status" value="1"/>
</dbReference>
<evidence type="ECO:0000256" key="5">
    <source>
        <dbReference type="ARBA" id="ARBA00022741"/>
    </source>
</evidence>
<dbReference type="EMBL" id="JARRAG010000001">
    <property type="protein sequence ID" value="MDG3003338.1"/>
    <property type="molecule type" value="Genomic_DNA"/>
</dbReference>
<dbReference type="SUPFAM" id="SSF52540">
    <property type="entry name" value="P-loop containing nucleoside triphosphate hydrolases"/>
    <property type="match status" value="1"/>
</dbReference>
<evidence type="ECO:0000313" key="10">
    <source>
        <dbReference type="EMBL" id="MDG3003338.1"/>
    </source>
</evidence>
<comment type="caution">
    <text evidence="10">The sequence shown here is derived from an EMBL/GenBank/DDBJ whole genome shotgun (WGS) entry which is preliminary data.</text>
</comment>
<accession>A0ABT6F6Y2</accession>
<feature type="domain" description="ABC transporter" evidence="9">
    <location>
        <begin position="2"/>
        <end position="242"/>
    </location>
</feature>
<keyword evidence="3" id="KW-0813">Transport</keyword>
<organism evidence="10 11">
    <name type="scientific">Paludisphaera mucosa</name>
    <dbReference type="NCBI Taxonomy" id="3030827"/>
    <lineage>
        <taxon>Bacteria</taxon>
        <taxon>Pseudomonadati</taxon>
        <taxon>Planctomycetota</taxon>
        <taxon>Planctomycetia</taxon>
        <taxon>Isosphaerales</taxon>
        <taxon>Isosphaeraceae</taxon>
        <taxon>Paludisphaera</taxon>
    </lineage>
</organism>
<gene>
    <name evidence="10" type="ORF">PZE19_06140</name>
</gene>
<dbReference type="InterPro" id="IPR027417">
    <property type="entry name" value="P-loop_NTPase"/>
</dbReference>
<dbReference type="PANTHER" id="PTHR43166">
    <property type="entry name" value="AMINO ACID IMPORT ATP-BINDING PROTEIN"/>
    <property type="match status" value="1"/>
</dbReference>
<dbReference type="GO" id="GO:0005524">
    <property type="term" value="F:ATP binding"/>
    <property type="evidence" value="ECO:0007669"/>
    <property type="project" value="UniProtKB-KW"/>
</dbReference>
<evidence type="ECO:0000256" key="4">
    <source>
        <dbReference type="ARBA" id="ARBA00022475"/>
    </source>
</evidence>
<dbReference type="Proteomes" id="UP001216907">
    <property type="component" value="Unassembled WGS sequence"/>
</dbReference>
<keyword evidence="5" id="KW-0547">Nucleotide-binding</keyword>
<dbReference type="CDD" id="cd03262">
    <property type="entry name" value="ABC_HisP_GlnQ"/>
    <property type="match status" value="1"/>
</dbReference>
<dbReference type="InterPro" id="IPR003593">
    <property type="entry name" value="AAA+_ATPase"/>
</dbReference>
<dbReference type="SMART" id="SM00382">
    <property type="entry name" value="AAA"/>
    <property type="match status" value="1"/>
</dbReference>
<evidence type="ECO:0000256" key="3">
    <source>
        <dbReference type="ARBA" id="ARBA00022448"/>
    </source>
</evidence>
<evidence type="ECO:0000256" key="2">
    <source>
        <dbReference type="ARBA" id="ARBA00005417"/>
    </source>
</evidence>
<comment type="similarity">
    <text evidence="2">Belongs to the ABC transporter superfamily.</text>
</comment>
<dbReference type="InterPro" id="IPR003439">
    <property type="entry name" value="ABC_transporter-like_ATP-bd"/>
</dbReference>
<evidence type="ECO:0000313" key="11">
    <source>
        <dbReference type="Proteomes" id="UP001216907"/>
    </source>
</evidence>
<keyword evidence="11" id="KW-1185">Reference proteome</keyword>
<evidence type="ECO:0000256" key="8">
    <source>
        <dbReference type="ARBA" id="ARBA00023136"/>
    </source>
</evidence>
<dbReference type="Pfam" id="PF00005">
    <property type="entry name" value="ABC_tran"/>
    <property type="match status" value="1"/>
</dbReference>
<sequence>MIAVDGLVKRFGEVAVLRGVDLMIAKGEVACLIGPSGSGKSTFLRCLNGLERFQGGRVAIGDLVLNAVQSPAQHATAVRGVCRRMGMVFQGFNLFPHQTVLQNVIEAPIHVLGLRRDEAVERARRLLDRVGMADRLDARPRELSGGQQQRVAIARALAMEPEIMLFDEPTSALDPRMTGEVLAVMTDLAREGQTMIVVTHAMAFARKVATVVHVFGDGRVVESGPPLQVFEAPAHEATRSLLAEAQAA</sequence>
<evidence type="ECO:0000256" key="6">
    <source>
        <dbReference type="ARBA" id="ARBA00022840"/>
    </source>
</evidence>